<feature type="transmembrane region" description="Helical" evidence="2">
    <location>
        <begin position="144"/>
        <end position="165"/>
    </location>
</feature>
<organism evidence="3 4">
    <name type="scientific">Saltatorellus ferox</name>
    <dbReference type="NCBI Taxonomy" id="2528018"/>
    <lineage>
        <taxon>Bacteria</taxon>
        <taxon>Pseudomonadati</taxon>
        <taxon>Planctomycetota</taxon>
        <taxon>Planctomycetia</taxon>
        <taxon>Planctomycetia incertae sedis</taxon>
        <taxon>Saltatorellus</taxon>
    </lineage>
</organism>
<name>A0A518ESF1_9BACT</name>
<feature type="transmembrane region" description="Helical" evidence="2">
    <location>
        <begin position="177"/>
        <end position="197"/>
    </location>
</feature>
<reference evidence="3 4" key="1">
    <citation type="submission" date="2019-02" db="EMBL/GenBank/DDBJ databases">
        <title>Deep-cultivation of Planctomycetes and their phenomic and genomic characterization uncovers novel biology.</title>
        <authorList>
            <person name="Wiegand S."/>
            <person name="Jogler M."/>
            <person name="Boedeker C."/>
            <person name="Pinto D."/>
            <person name="Vollmers J."/>
            <person name="Rivas-Marin E."/>
            <person name="Kohn T."/>
            <person name="Peeters S.H."/>
            <person name="Heuer A."/>
            <person name="Rast P."/>
            <person name="Oberbeckmann S."/>
            <person name="Bunk B."/>
            <person name="Jeske O."/>
            <person name="Meyerdierks A."/>
            <person name="Storesund J.E."/>
            <person name="Kallscheuer N."/>
            <person name="Luecker S."/>
            <person name="Lage O.M."/>
            <person name="Pohl T."/>
            <person name="Merkel B.J."/>
            <person name="Hornburger P."/>
            <person name="Mueller R.-W."/>
            <person name="Bruemmer F."/>
            <person name="Labrenz M."/>
            <person name="Spormann A.M."/>
            <person name="Op den Camp H."/>
            <person name="Overmann J."/>
            <person name="Amann R."/>
            <person name="Jetten M.S.M."/>
            <person name="Mascher T."/>
            <person name="Medema M.H."/>
            <person name="Devos D.P."/>
            <person name="Kaster A.-K."/>
            <person name="Ovreas L."/>
            <person name="Rohde M."/>
            <person name="Galperin M.Y."/>
            <person name="Jogler C."/>
        </authorList>
    </citation>
    <scope>NUCLEOTIDE SEQUENCE [LARGE SCALE GENOMIC DNA]</scope>
    <source>
        <strain evidence="3 4">Poly30</strain>
    </source>
</reference>
<keyword evidence="2" id="KW-0812">Transmembrane</keyword>
<dbReference type="EMBL" id="CP036434">
    <property type="protein sequence ID" value="QDV07019.1"/>
    <property type="molecule type" value="Genomic_DNA"/>
</dbReference>
<feature type="region of interest" description="Disordered" evidence="1">
    <location>
        <begin position="1"/>
        <end position="21"/>
    </location>
</feature>
<dbReference type="RefSeq" id="WP_145197719.1">
    <property type="nucleotide sequence ID" value="NZ_CP036434.1"/>
</dbReference>
<keyword evidence="2" id="KW-0472">Membrane</keyword>
<evidence type="ECO:0000313" key="3">
    <source>
        <dbReference type="EMBL" id="QDV07019.1"/>
    </source>
</evidence>
<sequence>MSDETRESSAGTPPKREMEQAPQLLRKASLVLIAGAILPWMTSISTQGHMPWTAWAIATALTLAGGFVMLEAAKANAGAKANGLVKSIAGAHPMAGTIVGLVLFVAALVVAWTMGSSYFVNGEFAGLTDAALVGAEDAKVEDHYSLRALLEFGTLFLGLATFAHIQAYEYGGKFNPIFPLMFLGPAVAGSLHVFTALGGDGSLKIVGILGSLIVAAAGIMAMYTMYVSMRQAKVEGDIKKAAERERRKNERSSRRS</sequence>
<feature type="transmembrane region" description="Helical" evidence="2">
    <location>
        <begin position="54"/>
        <end position="73"/>
    </location>
</feature>
<accession>A0A518ESF1</accession>
<dbReference type="AlphaFoldDB" id="A0A518ESF1"/>
<evidence type="ECO:0000256" key="2">
    <source>
        <dbReference type="SAM" id="Phobius"/>
    </source>
</evidence>
<proteinExistence type="predicted"/>
<feature type="transmembrane region" description="Helical" evidence="2">
    <location>
        <begin position="94"/>
        <end position="114"/>
    </location>
</feature>
<protein>
    <submittedName>
        <fullName evidence="3">Uncharacterized protein</fullName>
    </submittedName>
</protein>
<dbReference type="Proteomes" id="UP000320390">
    <property type="component" value="Chromosome"/>
</dbReference>
<dbReference type="OrthoDB" id="10016470at2"/>
<feature type="transmembrane region" description="Helical" evidence="2">
    <location>
        <begin position="203"/>
        <end position="223"/>
    </location>
</feature>
<gene>
    <name evidence="3" type="ORF">Poly30_25380</name>
</gene>
<evidence type="ECO:0000313" key="4">
    <source>
        <dbReference type="Proteomes" id="UP000320390"/>
    </source>
</evidence>
<keyword evidence="2" id="KW-1133">Transmembrane helix</keyword>
<keyword evidence="4" id="KW-1185">Reference proteome</keyword>
<evidence type="ECO:0000256" key="1">
    <source>
        <dbReference type="SAM" id="MobiDB-lite"/>
    </source>
</evidence>